<accession>A0ABW9HSU8</accession>
<sequence>MPARPHTRPHPATTGGADIRIPWWALALPILAFLVLFGLVLNPSDAQAAASHPTLTQLLEHLQQLITS</sequence>
<evidence type="ECO:0000256" key="1">
    <source>
        <dbReference type="SAM" id="Phobius"/>
    </source>
</evidence>
<keyword evidence="1" id="KW-1133">Transmembrane helix</keyword>
<gene>
    <name evidence="2" type="ORF">ACKI18_20945</name>
</gene>
<keyword evidence="1" id="KW-0472">Membrane</keyword>
<name>A0ABW9HSU8_9ACTN</name>
<organism evidence="2 3">
    <name type="scientific">Streptomyces niveiscabiei</name>
    <dbReference type="NCBI Taxonomy" id="164115"/>
    <lineage>
        <taxon>Bacteria</taxon>
        <taxon>Bacillati</taxon>
        <taxon>Actinomycetota</taxon>
        <taxon>Actinomycetes</taxon>
        <taxon>Kitasatosporales</taxon>
        <taxon>Streptomycetaceae</taxon>
        <taxon>Streptomyces</taxon>
    </lineage>
</organism>
<dbReference type="RefSeq" id="WP_109362968.1">
    <property type="nucleotide sequence ID" value="NZ_JBJVNI010000011.1"/>
</dbReference>
<evidence type="ECO:0000313" key="2">
    <source>
        <dbReference type="EMBL" id="MFM9611165.1"/>
    </source>
</evidence>
<feature type="transmembrane region" description="Helical" evidence="1">
    <location>
        <begin position="21"/>
        <end position="41"/>
    </location>
</feature>
<keyword evidence="1" id="KW-0812">Transmembrane</keyword>
<evidence type="ECO:0000313" key="3">
    <source>
        <dbReference type="Proteomes" id="UP001631957"/>
    </source>
</evidence>
<dbReference type="Proteomes" id="UP001631957">
    <property type="component" value="Unassembled WGS sequence"/>
</dbReference>
<dbReference type="EMBL" id="JBJVNI010000011">
    <property type="protein sequence ID" value="MFM9611165.1"/>
    <property type="molecule type" value="Genomic_DNA"/>
</dbReference>
<proteinExistence type="predicted"/>
<keyword evidence="3" id="KW-1185">Reference proteome</keyword>
<protein>
    <submittedName>
        <fullName evidence="2">Uncharacterized protein</fullName>
    </submittedName>
</protein>
<reference evidence="2 3" key="1">
    <citation type="submission" date="2024-12" db="EMBL/GenBank/DDBJ databases">
        <title>Forecasting of Potato common scab and diversities of Pathogenic streptomyces spp. in china.</title>
        <authorList>
            <person name="Handique U."/>
            <person name="Wu J."/>
        </authorList>
    </citation>
    <scope>NUCLEOTIDE SEQUENCE [LARGE SCALE GENOMIC DNA]</scope>
    <source>
        <strain evidence="2 3">ZRIMU1530</strain>
    </source>
</reference>
<comment type="caution">
    <text evidence="2">The sequence shown here is derived from an EMBL/GenBank/DDBJ whole genome shotgun (WGS) entry which is preliminary data.</text>
</comment>